<protein>
    <submittedName>
        <fullName evidence="5">DUF6612 family protein</fullName>
    </submittedName>
</protein>
<dbReference type="Proteomes" id="UP001565927">
    <property type="component" value="Unassembled WGS sequence"/>
</dbReference>
<evidence type="ECO:0000313" key="5">
    <source>
        <dbReference type="EMBL" id="MEZ0163494.1"/>
    </source>
</evidence>
<keyword evidence="3" id="KW-0472">Membrane</keyword>
<evidence type="ECO:0000256" key="1">
    <source>
        <dbReference type="ARBA" id="ARBA00004196"/>
    </source>
</evidence>
<dbReference type="Gene3D" id="2.50.20.20">
    <property type="match status" value="1"/>
</dbReference>
<organism evidence="5 6">
    <name type="scientific">Kineococcus halophytocola</name>
    <dbReference type="NCBI Taxonomy" id="3234027"/>
    <lineage>
        <taxon>Bacteria</taxon>
        <taxon>Bacillati</taxon>
        <taxon>Actinomycetota</taxon>
        <taxon>Actinomycetes</taxon>
        <taxon>Kineosporiales</taxon>
        <taxon>Kineosporiaceae</taxon>
        <taxon>Kineococcus</taxon>
    </lineage>
</organism>
<keyword evidence="3" id="KW-1003">Cell membrane</keyword>
<dbReference type="EMBL" id="JBGFTU010000002">
    <property type="protein sequence ID" value="MEZ0163494.1"/>
    <property type="molecule type" value="Genomic_DNA"/>
</dbReference>
<sequence>MTTHSTTRPTSRRRRRIGALAAGGAVVLALGLGACGGGDDSASGTSSQGTSTSSPATQLTAFEAVKASAQNSKEAGSAKFALTMTGTGEAASMGDVSAEGSFDSTASAVEMTMTLPQQAGGSKVTMRVVDGSAYLSGAPLTAEGQWVQVPLDQMGATGLDTAQMDPSKQLEQLDAVADDVRELPAQDVRGVQARGYSGTIDPAKALEQLPAEQRTEEAEQAAAQVGPIPFTLYVDDQDRPVRLTQEVTVEGSTLNVQMDFFDWGTDVDVAAPDPASVTQMPGGGAMTGGATEGTTPAAA</sequence>
<proteinExistence type="inferred from homology"/>
<dbReference type="InterPro" id="IPR029046">
    <property type="entry name" value="LolA/LolB/LppX"/>
</dbReference>
<gene>
    <name evidence="5" type="ORF">AB2L27_01795</name>
</gene>
<evidence type="ECO:0000313" key="6">
    <source>
        <dbReference type="Proteomes" id="UP001565927"/>
    </source>
</evidence>
<feature type="region of interest" description="Disordered" evidence="4">
    <location>
        <begin position="278"/>
        <end position="299"/>
    </location>
</feature>
<comment type="similarity">
    <text evidence="2">Belongs to the LppX/LprAFG lipoprotein family.</text>
</comment>
<dbReference type="InterPro" id="IPR009830">
    <property type="entry name" value="LppX/LprAFG"/>
</dbReference>
<accession>A0ABV4GWP4</accession>
<evidence type="ECO:0000256" key="2">
    <source>
        <dbReference type="ARBA" id="ARBA00009194"/>
    </source>
</evidence>
<feature type="compositionally biased region" description="Gly residues" evidence="4">
    <location>
        <begin position="281"/>
        <end position="291"/>
    </location>
</feature>
<keyword evidence="6" id="KW-1185">Reference proteome</keyword>
<name>A0ABV4GWP4_9ACTN</name>
<dbReference type="RefSeq" id="WP_370439753.1">
    <property type="nucleotide sequence ID" value="NZ_JBGFTU010000002.1"/>
</dbReference>
<reference evidence="5 6" key="1">
    <citation type="submission" date="2024-07" db="EMBL/GenBank/DDBJ databases">
        <authorList>
            <person name="Thanompreechachai J."/>
            <person name="Duangmal K."/>
        </authorList>
    </citation>
    <scope>NUCLEOTIDE SEQUENCE [LARGE SCALE GENOMIC DNA]</scope>
    <source>
        <strain evidence="5 6">LSe6-4</strain>
    </source>
</reference>
<comment type="caution">
    <text evidence="5">The sequence shown here is derived from an EMBL/GenBank/DDBJ whole genome shotgun (WGS) entry which is preliminary data.</text>
</comment>
<dbReference type="Pfam" id="PF07161">
    <property type="entry name" value="LppX_LprAFG"/>
    <property type="match status" value="1"/>
</dbReference>
<dbReference type="SUPFAM" id="SSF89392">
    <property type="entry name" value="Prokaryotic lipoproteins and lipoprotein localization factors"/>
    <property type="match status" value="1"/>
</dbReference>
<evidence type="ECO:0000256" key="4">
    <source>
        <dbReference type="SAM" id="MobiDB-lite"/>
    </source>
</evidence>
<evidence type="ECO:0000256" key="3">
    <source>
        <dbReference type="ARBA" id="ARBA00022475"/>
    </source>
</evidence>
<comment type="subcellular location">
    <subcellularLocation>
        <location evidence="1">Cell envelope</location>
    </subcellularLocation>
</comment>